<evidence type="ECO:0000313" key="3">
    <source>
        <dbReference type="Proteomes" id="UP000068250"/>
    </source>
</evidence>
<dbReference type="Proteomes" id="UP000657200">
    <property type="component" value="Unassembled WGS sequence"/>
</dbReference>
<gene>
    <name evidence="1" type="ORF">AGA_332</name>
    <name evidence="2" type="ORF">GOB80_08020</name>
</gene>
<evidence type="ECO:0000313" key="2">
    <source>
        <dbReference type="EMBL" id="NHO39632.1"/>
    </source>
</evidence>
<dbReference type="EMBL" id="LN609302">
    <property type="protein sequence ID" value="CEF53647.1"/>
    <property type="molecule type" value="Genomic_DNA"/>
</dbReference>
<dbReference type="PATRIC" id="fig|431306.5.peg.284"/>
<keyword evidence="4" id="KW-1185">Reference proteome</keyword>
<evidence type="ECO:0000313" key="4">
    <source>
        <dbReference type="Proteomes" id="UP000657200"/>
    </source>
</evidence>
<protein>
    <submittedName>
        <fullName evidence="1">Uncharacterized protein</fullName>
    </submittedName>
</protein>
<reference evidence="1" key="2">
    <citation type="submission" date="2014-09" db="EMBL/GenBank/DDBJ databases">
        <authorList>
            <person name="Magalhaes I.L.F."/>
            <person name="Oliveira U."/>
            <person name="Santos F.R."/>
            <person name="Vidigal T.H.D.A."/>
            <person name="Brescovit A.D."/>
            <person name="Santos A.J."/>
        </authorList>
    </citation>
    <scope>NUCLEOTIDE SEQUENCE</scope>
    <source>
        <strain evidence="1">LMG 23848T</strain>
    </source>
</reference>
<proteinExistence type="predicted"/>
<dbReference type="OrthoDB" id="282364at2"/>
<name>A0A0U4Y943_9PROT</name>
<dbReference type="EMBL" id="WOTE01000004">
    <property type="protein sequence ID" value="NHO39632.1"/>
    <property type="molecule type" value="Genomic_DNA"/>
</dbReference>
<dbReference type="Proteomes" id="UP000068250">
    <property type="component" value="Chromosome I"/>
</dbReference>
<reference evidence="2 4" key="3">
    <citation type="journal article" date="2020" name="Int. J. Syst. Evol. Microbiol.">
        <title>Novel acetic acid bacteria from cider fermentations: Acetobacter conturbans sp. nov. and Acetobacter fallax sp. nov.</title>
        <authorList>
            <person name="Sombolestani A.S."/>
            <person name="Cleenwerck I."/>
            <person name="Cnockaert M."/>
            <person name="Borremans W."/>
            <person name="Wieme A.D."/>
            <person name="De Vuyst L."/>
            <person name="Vandamme P."/>
        </authorList>
    </citation>
    <scope>NUCLEOTIDE SEQUENCE [LARGE SCALE GENOMIC DNA]</scope>
    <source>
        <strain evidence="2 4">LMG 23848</strain>
    </source>
</reference>
<dbReference type="PROSITE" id="PS51257">
    <property type="entry name" value="PROKAR_LIPOPROTEIN"/>
    <property type="match status" value="1"/>
</dbReference>
<sequence length="366" mass="40458">MRRTANRILCCSLILLTSGCYSIGSYKLGKDQDQYASSMIEASKRQTLSNLVRLRYADTPGFLDTTQLISGYQLQRNAFLGVASDTFPIRPNGGLAAQLQESPTFTFQPVTGDAYAHNFLRPLPPASLLPLAMGGLPIDVLLRLSVQSINIMSNNRPFSRNSGDLDATVESHSVDFFSLVHDLRLLQAAGLLNIQLQKNSSTTGKDVENSRVFMSISSTTDPNLSSIVDRTRKQLNFSSKHDRMEVVYGVGQPEPGQIKLLTRSMLSILGQIAYQIQIPEDEVSSGNTRKAVDILGNHGEKPLMDIHSGHKEPANAFVSILYDHYYYWIERGDFESKLAFTITQMLLELSKTTLNPGAVVTIPVNK</sequence>
<organism evidence="1 3">
    <name type="scientific">Acetobacter ghanensis</name>
    <dbReference type="NCBI Taxonomy" id="431306"/>
    <lineage>
        <taxon>Bacteria</taxon>
        <taxon>Pseudomonadati</taxon>
        <taxon>Pseudomonadota</taxon>
        <taxon>Alphaproteobacteria</taxon>
        <taxon>Acetobacterales</taxon>
        <taxon>Acetobacteraceae</taxon>
        <taxon>Acetobacter</taxon>
    </lineage>
</organism>
<dbReference type="STRING" id="431306.AGA_332"/>
<evidence type="ECO:0000313" key="1">
    <source>
        <dbReference type="EMBL" id="CEF53647.1"/>
    </source>
</evidence>
<accession>A0A0U4Y943</accession>
<dbReference type="AlphaFoldDB" id="A0A0U4Y943"/>
<reference evidence="3" key="1">
    <citation type="submission" date="2014-09" db="EMBL/GenBank/DDBJ databases">
        <authorList>
            <person name="Illeghems K.G."/>
        </authorList>
    </citation>
    <scope>NUCLEOTIDE SEQUENCE [LARGE SCALE GENOMIC DNA]</scope>
    <source>
        <strain evidence="3">LMG 23848T</strain>
    </source>
</reference>